<dbReference type="Pfam" id="PF00389">
    <property type="entry name" value="2-Hacid_dh"/>
    <property type="match status" value="1"/>
</dbReference>
<dbReference type="Pfam" id="PF02826">
    <property type="entry name" value="2-Hacid_dh_C"/>
    <property type="match status" value="1"/>
</dbReference>
<accession>A0ABV1CU00</accession>
<dbReference type="SUPFAM" id="SSF51735">
    <property type="entry name" value="NAD(P)-binding Rossmann-fold domains"/>
    <property type="match status" value="1"/>
</dbReference>
<comment type="caution">
    <text evidence="7">The sequence shown here is derived from an EMBL/GenBank/DDBJ whole genome shotgun (WGS) entry which is preliminary data.</text>
</comment>
<evidence type="ECO:0000256" key="1">
    <source>
        <dbReference type="ARBA" id="ARBA00005854"/>
    </source>
</evidence>
<keyword evidence="2 4" id="KW-0560">Oxidoreductase</keyword>
<dbReference type="InterPro" id="IPR043322">
    <property type="entry name" value="CtBP"/>
</dbReference>
<dbReference type="SUPFAM" id="SSF52283">
    <property type="entry name" value="Formate/glycerate dehydrogenase catalytic domain-like"/>
    <property type="match status" value="1"/>
</dbReference>
<evidence type="ECO:0000259" key="6">
    <source>
        <dbReference type="Pfam" id="PF02826"/>
    </source>
</evidence>
<reference evidence="7 8" key="1">
    <citation type="submission" date="2024-03" db="EMBL/GenBank/DDBJ databases">
        <title>Human intestinal bacterial collection.</title>
        <authorList>
            <person name="Pauvert C."/>
            <person name="Hitch T.C.A."/>
            <person name="Clavel T."/>
        </authorList>
    </citation>
    <scope>NUCLEOTIDE SEQUENCE [LARGE SCALE GENOMIC DNA]</scope>
    <source>
        <strain evidence="7 8">CLA-AA-H81</strain>
    </source>
</reference>
<organism evidence="7 8">
    <name type="scientific">Megasphaera intestinihominis</name>
    <dbReference type="NCBI Taxonomy" id="3133159"/>
    <lineage>
        <taxon>Bacteria</taxon>
        <taxon>Bacillati</taxon>
        <taxon>Bacillota</taxon>
        <taxon>Negativicutes</taxon>
        <taxon>Veillonellales</taxon>
        <taxon>Veillonellaceae</taxon>
        <taxon>Megasphaera</taxon>
    </lineage>
</organism>
<dbReference type="InterPro" id="IPR006139">
    <property type="entry name" value="D-isomer_2_OHA_DH_cat_dom"/>
</dbReference>
<dbReference type="Gene3D" id="3.40.50.720">
    <property type="entry name" value="NAD(P)-binding Rossmann-like Domain"/>
    <property type="match status" value="2"/>
</dbReference>
<evidence type="ECO:0000256" key="3">
    <source>
        <dbReference type="ARBA" id="ARBA00023027"/>
    </source>
</evidence>
<dbReference type="PANTHER" id="PTHR43761">
    <property type="entry name" value="D-ISOMER SPECIFIC 2-HYDROXYACID DEHYDROGENASE FAMILY PROTEIN (AFU_ORTHOLOGUE AFUA_1G13630)"/>
    <property type="match status" value="1"/>
</dbReference>
<evidence type="ECO:0000313" key="8">
    <source>
        <dbReference type="Proteomes" id="UP001433088"/>
    </source>
</evidence>
<gene>
    <name evidence="7" type="ORF">WMO23_02535</name>
</gene>
<feature type="domain" description="D-isomer specific 2-hydroxyacid dehydrogenase catalytic" evidence="5">
    <location>
        <begin position="20"/>
        <end position="317"/>
    </location>
</feature>
<feature type="domain" description="D-isomer specific 2-hydroxyacid dehydrogenase NAD-binding" evidence="6">
    <location>
        <begin position="109"/>
        <end position="285"/>
    </location>
</feature>
<comment type="similarity">
    <text evidence="1 4">Belongs to the D-isomer specific 2-hydroxyacid dehydrogenase family.</text>
</comment>
<dbReference type="InterPro" id="IPR006140">
    <property type="entry name" value="D-isomer_DH_NAD-bd"/>
</dbReference>
<dbReference type="RefSeq" id="WP_302491245.1">
    <property type="nucleotide sequence ID" value="NZ_JBBMEU010000008.1"/>
</dbReference>
<dbReference type="InterPro" id="IPR050418">
    <property type="entry name" value="D-iso_2-hydroxyacid_DH_PdxB"/>
</dbReference>
<evidence type="ECO:0000256" key="4">
    <source>
        <dbReference type="RuleBase" id="RU003719"/>
    </source>
</evidence>
<dbReference type="PROSITE" id="PS00670">
    <property type="entry name" value="D_2_HYDROXYACID_DH_2"/>
    <property type="match status" value="1"/>
</dbReference>
<dbReference type="PANTHER" id="PTHR43761:SF1">
    <property type="entry name" value="D-ISOMER SPECIFIC 2-HYDROXYACID DEHYDROGENASE CATALYTIC DOMAIN-CONTAINING PROTEIN-RELATED"/>
    <property type="match status" value="1"/>
</dbReference>
<proteinExistence type="inferred from homology"/>
<dbReference type="Proteomes" id="UP001433088">
    <property type="component" value="Unassembled WGS sequence"/>
</dbReference>
<name>A0ABV1CU00_9FIRM</name>
<dbReference type="EMBL" id="JBBMEU010000008">
    <property type="protein sequence ID" value="MEQ2421612.1"/>
    <property type="molecule type" value="Genomic_DNA"/>
</dbReference>
<dbReference type="CDD" id="cd05299">
    <property type="entry name" value="CtBP_dh"/>
    <property type="match status" value="1"/>
</dbReference>
<dbReference type="InterPro" id="IPR036291">
    <property type="entry name" value="NAD(P)-bd_dom_sf"/>
</dbReference>
<keyword evidence="8" id="KW-1185">Reference proteome</keyword>
<evidence type="ECO:0000256" key="2">
    <source>
        <dbReference type="ARBA" id="ARBA00023002"/>
    </source>
</evidence>
<dbReference type="InterPro" id="IPR029753">
    <property type="entry name" value="D-isomer_DH_CS"/>
</dbReference>
<keyword evidence="3" id="KW-0520">NAD</keyword>
<evidence type="ECO:0000259" key="5">
    <source>
        <dbReference type="Pfam" id="PF00389"/>
    </source>
</evidence>
<evidence type="ECO:0000313" key="7">
    <source>
        <dbReference type="EMBL" id="MEQ2421612.1"/>
    </source>
</evidence>
<protein>
    <submittedName>
        <fullName evidence="7">C-terminal binding protein</fullName>
    </submittedName>
</protein>
<sequence>MSIKVYVTDYEYATLEPEKRELDKIGAVMFPKQCKTEADVIRECKDANGLIDQYAPITRKVMEALPDLKVVGRYGVGVNTIDVDAATELGIQVLNVPDYCMDEVSNQAISLMLACHRKLNILNSQVHHHGWDYKIAKPIHRLQGQTLGLLGFGRIPKMVAQKAKAFGLNIIAYDPYVEPEVGLQYDVTILPLKDVLQKADIISVHVPLTKDTENLLNEQTLSWMKPEAIIINTSRGPLIDENALYHALKDKKIGYAGLDVTVQEPIQEDNPLLTLDNVMITPHVAWYSEEAELELKTKVAQGVADVLSGKKAKYLVNRDVL</sequence>